<dbReference type="InterPro" id="IPR014031">
    <property type="entry name" value="Ketoacyl_synth_C"/>
</dbReference>
<proteinExistence type="inferred from homology"/>
<feature type="domain" description="Ketosynthase family 3 (KS3)" evidence="4">
    <location>
        <begin position="5"/>
        <end position="424"/>
    </location>
</feature>
<evidence type="ECO:0000313" key="5">
    <source>
        <dbReference type="EMBL" id="HIX59189.1"/>
    </source>
</evidence>
<dbReference type="InterPro" id="IPR000794">
    <property type="entry name" value="Beta-ketoacyl_synthase"/>
</dbReference>
<sequence length="438" mass="46513">MKAETRRVVITGLSVVAGNGRNKEEFLENSCKGVSGIRPCTLYPTEQLRTPYFGQVEIPLVYEAGSWDEEDRMEALMRISLEQMYADAGYTREKMAEHGTKACLCLGSLLGSAGKILAFAKRESAGRETAGWLSHTVDYGSWLREKSGVRGGMYIDSAACASSTTAVGMAFDLIRNGLYDVALAGGADPLTEVSAYGFHALQSLSQGVCSPFDQERDGINIGEGAAFFLMETLESARARNAHIYGEVLGYGLNNDAYHITSPDPEGAGAAASMERAIQNGGLKKDQVDYVNAHGTGTPVNDQMEVKAIGKVFGEAGGEMVQGQSAAADGEADPETVSSRIRTVRVNSTKALVGHCMGASGAVELAAVLLSMEKGSLFPMPNLKEALEVPENVELCREETDGPVRYALSNSFAFAGNTASLLVGAPSEKPHSGYSVMSK</sequence>
<evidence type="ECO:0000313" key="6">
    <source>
        <dbReference type="Proteomes" id="UP000886817"/>
    </source>
</evidence>
<evidence type="ECO:0000256" key="1">
    <source>
        <dbReference type="ARBA" id="ARBA00008467"/>
    </source>
</evidence>
<dbReference type="Gene3D" id="3.40.47.10">
    <property type="match status" value="1"/>
</dbReference>
<dbReference type="PROSITE" id="PS52004">
    <property type="entry name" value="KS3_2"/>
    <property type="match status" value="1"/>
</dbReference>
<protein>
    <submittedName>
        <fullName evidence="5">Beta-ketoacyl-[acyl-carrier-protein] synthase family protein</fullName>
    </submittedName>
</protein>
<dbReference type="InterPro" id="IPR020841">
    <property type="entry name" value="PKS_Beta-ketoAc_synthase_dom"/>
</dbReference>
<dbReference type="PANTHER" id="PTHR11712">
    <property type="entry name" value="POLYKETIDE SYNTHASE-RELATED"/>
    <property type="match status" value="1"/>
</dbReference>
<gene>
    <name evidence="5" type="ORF">IAA45_05680</name>
</gene>
<evidence type="ECO:0000259" key="4">
    <source>
        <dbReference type="PROSITE" id="PS52004"/>
    </source>
</evidence>
<dbReference type="Pfam" id="PF00109">
    <property type="entry name" value="ketoacyl-synt"/>
    <property type="match status" value="1"/>
</dbReference>
<dbReference type="InterPro" id="IPR014030">
    <property type="entry name" value="Ketoacyl_synth_N"/>
</dbReference>
<comment type="caution">
    <text evidence="5">The sequence shown here is derived from an EMBL/GenBank/DDBJ whole genome shotgun (WGS) entry which is preliminary data.</text>
</comment>
<reference evidence="5" key="1">
    <citation type="journal article" date="2021" name="PeerJ">
        <title>Extensive microbial diversity within the chicken gut microbiome revealed by metagenomics and culture.</title>
        <authorList>
            <person name="Gilroy R."/>
            <person name="Ravi A."/>
            <person name="Getino M."/>
            <person name="Pursley I."/>
            <person name="Horton D.L."/>
            <person name="Alikhan N.F."/>
            <person name="Baker D."/>
            <person name="Gharbi K."/>
            <person name="Hall N."/>
            <person name="Watson M."/>
            <person name="Adriaenssens E.M."/>
            <person name="Foster-Nyarko E."/>
            <person name="Jarju S."/>
            <person name="Secka A."/>
            <person name="Antonio M."/>
            <person name="Oren A."/>
            <person name="Chaudhuri R.R."/>
            <person name="La Ragione R."/>
            <person name="Hildebrand F."/>
            <person name="Pallen M.J."/>
        </authorList>
    </citation>
    <scope>NUCLEOTIDE SEQUENCE</scope>
    <source>
        <strain evidence="5">ChiSjej1B19-8411</strain>
    </source>
</reference>
<reference evidence="5" key="2">
    <citation type="submission" date="2021-04" db="EMBL/GenBank/DDBJ databases">
        <authorList>
            <person name="Gilroy R."/>
        </authorList>
    </citation>
    <scope>NUCLEOTIDE SEQUENCE</scope>
    <source>
        <strain evidence="5">ChiSjej1B19-8411</strain>
    </source>
</reference>
<dbReference type="SUPFAM" id="SSF53901">
    <property type="entry name" value="Thiolase-like"/>
    <property type="match status" value="2"/>
</dbReference>
<dbReference type="PANTHER" id="PTHR11712:SF336">
    <property type="entry name" value="3-OXOACYL-[ACYL-CARRIER-PROTEIN] SYNTHASE, MITOCHONDRIAL"/>
    <property type="match status" value="1"/>
</dbReference>
<organism evidence="5 6">
    <name type="scientific">Candidatus Blautia gallistercoris</name>
    <dbReference type="NCBI Taxonomy" id="2838490"/>
    <lineage>
        <taxon>Bacteria</taxon>
        <taxon>Bacillati</taxon>
        <taxon>Bacillota</taxon>
        <taxon>Clostridia</taxon>
        <taxon>Lachnospirales</taxon>
        <taxon>Lachnospiraceae</taxon>
        <taxon>Blautia</taxon>
    </lineage>
</organism>
<dbReference type="AlphaFoldDB" id="A0A9D1WHB8"/>
<comment type="similarity">
    <text evidence="1 3">Belongs to the thiolase-like superfamily. Beta-ketoacyl-ACP synthases family.</text>
</comment>
<evidence type="ECO:0000256" key="3">
    <source>
        <dbReference type="RuleBase" id="RU003694"/>
    </source>
</evidence>
<dbReference type="Pfam" id="PF02801">
    <property type="entry name" value="Ketoacyl-synt_C"/>
    <property type="match status" value="2"/>
</dbReference>
<accession>A0A9D1WHB8</accession>
<dbReference type="CDD" id="cd00834">
    <property type="entry name" value="KAS_I_II"/>
    <property type="match status" value="1"/>
</dbReference>
<dbReference type="EMBL" id="DXEX01000130">
    <property type="protein sequence ID" value="HIX59189.1"/>
    <property type="molecule type" value="Genomic_DNA"/>
</dbReference>
<dbReference type="GO" id="GO:0004315">
    <property type="term" value="F:3-oxoacyl-[acyl-carrier-protein] synthase activity"/>
    <property type="evidence" value="ECO:0007669"/>
    <property type="project" value="TreeGrafter"/>
</dbReference>
<dbReference type="InterPro" id="IPR016039">
    <property type="entry name" value="Thiolase-like"/>
</dbReference>
<dbReference type="SMART" id="SM00825">
    <property type="entry name" value="PKS_KS"/>
    <property type="match status" value="1"/>
</dbReference>
<name>A0A9D1WHB8_9FIRM</name>
<dbReference type="GO" id="GO:0006633">
    <property type="term" value="P:fatty acid biosynthetic process"/>
    <property type="evidence" value="ECO:0007669"/>
    <property type="project" value="TreeGrafter"/>
</dbReference>
<evidence type="ECO:0000256" key="2">
    <source>
        <dbReference type="ARBA" id="ARBA00022679"/>
    </source>
</evidence>
<keyword evidence="2 3" id="KW-0808">Transferase</keyword>
<dbReference type="Proteomes" id="UP000886817">
    <property type="component" value="Unassembled WGS sequence"/>
</dbReference>